<dbReference type="AlphaFoldDB" id="A0A8J3B7R9"/>
<evidence type="ECO:0000313" key="2">
    <source>
        <dbReference type="EMBL" id="GGJ83151.1"/>
    </source>
</evidence>
<reference evidence="2" key="2">
    <citation type="submission" date="2020-09" db="EMBL/GenBank/DDBJ databases">
        <authorList>
            <person name="Sun Q."/>
            <person name="Ohkuma M."/>
        </authorList>
    </citation>
    <scope>NUCLEOTIDE SEQUENCE</scope>
    <source>
        <strain evidence="2">JCM 3090</strain>
    </source>
</reference>
<keyword evidence="3" id="KW-1185">Reference proteome</keyword>
<feature type="compositionally biased region" description="Basic and acidic residues" evidence="1">
    <location>
        <begin position="29"/>
        <end position="47"/>
    </location>
</feature>
<dbReference type="EMBL" id="BMQB01000002">
    <property type="protein sequence ID" value="GGJ83151.1"/>
    <property type="molecule type" value="Genomic_DNA"/>
</dbReference>
<feature type="region of interest" description="Disordered" evidence="1">
    <location>
        <begin position="117"/>
        <end position="143"/>
    </location>
</feature>
<feature type="region of interest" description="Disordered" evidence="1">
    <location>
        <begin position="27"/>
        <end position="47"/>
    </location>
</feature>
<organism evidence="2 3">
    <name type="scientific">Pilimelia anulata</name>
    <dbReference type="NCBI Taxonomy" id="53371"/>
    <lineage>
        <taxon>Bacteria</taxon>
        <taxon>Bacillati</taxon>
        <taxon>Actinomycetota</taxon>
        <taxon>Actinomycetes</taxon>
        <taxon>Micromonosporales</taxon>
        <taxon>Micromonosporaceae</taxon>
        <taxon>Pilimelia</taxon>
    </lineage>
</organism>
<accession>A0A8J3B7R9</accession>
<dbReference type="Proteomes" id="UP000649739">
    <property type="component" value="Unassembled WGS sequence"/>
</dbReference>
<name>A0A8J3B7R9_9ACTN</name>
<proteinExistence type="predicted"/>
<evidence type="ECO:0000313" key="3">
    <source>
        <dbReference type="Proteomes" id="UP000649739"/>
    </source>
</evidence>
<protein>
    <submittedName>
        <fullName evidence="2">Uncharacterized protein</fullName>
    </submittedName>
</protein>
<sequence>MARVPLETGRYRYNCGTTGVSWRCAESPYRGRDRRPTGTDSDAVTRSDSDDYPVVLVGVGREGGGVTMTASVGTAALRRIGGRAGRPIPDAGRGHWDTREASAHAVRLSGDERAVSIDPDVHRGGPHRGQVPRAGRVAGSPSGVRATVVADDLTGDGLAPCAGSRRTEVLLHLPSEPPHALVLNGLTWVRNGGIHERHQHRSPRR</sequence>
<gene>
    <name evidence="2" type="ORF">GCM10010123_10990</name>
</gene>
<evidence type="ECO:0000256" key="1">
    <source>
        <dbReference type="SAM" id="MobiDB-lite"/>
    </source>
</evidence>
<reference evidence="2" key="1">
    <citation type="journal article" date="2014" name="Int. J. Syst. Evol. Microbiol.">
        <title>Complete genome sequence of Corynebacterium casei LMG S-19264T (=DSM 44701T), isolated from a smear-ripened cheese.</title>
        <authorList>
            <consortium name="US DOE Joint Genome Institute (JGI-PGF)"/>
            <person name="Walter F."/>
            <person name="Albersmeier A."/>
            <person name="Kalinowski J."/>
            <person name="Ruckert C."/>
        </authorList>
    </citation>
    <scope>NUCLEOTIDE SEQUENCE</scope>
    <source>
        <strain evidence="2">JCM 3090</strain>
    </source>
</reference>
<comment type="caution">
    <text evidence="2">The sequence shown here is derived from an EMBL/GenBank/DDBJ whole genome shotgun (WGS) entry which is preliminary data.</text>
</comment>